<dbReference type="FunFam" id="1.10.630.10:FF:000050">
    <property type="entry name" value="Cytochrome P450 monooxygenase"/>
    <property type="match status" value="1"/>
</dbReference>
<dbReference type="InterPro" id="IPR017972">
    <property type="entry name" value="Cyt_P450_CS"/>
</dbReference>
<dbReference type="InterPro" id="IPR001128">
    <property type="entry name" value="Cyt_P450"/>
</dbReference>
<dbReference type="GO" id="GO:0020037">
    <property type="term" value="F:heme binding"/>
    <property type="evidence" value="ECO:0007669"/>
    <property type="project" value="InterPro"/>
</dbReference>
<evidence type="ECO:0000256" key="9">
    <source>
        <dbReference type="RuleBase" id="RU000461"/>
    </source>
</evidence>
<dbReference type="Pfam" id="PF00067">
    <property type="entry name" value="p450"/>
    <property type="match status" value="1"/>
</dbReference>
<sequence>MTEGRASQRYQKGLNKYQGPFLASITNNWRLVDVWKRDAHTTFRRIHRKYGDIVRVAPNVLSFGLPAAISDIYGLNKGYTKSGYYDVFATLNKGNIIYNLFSTRSEAFHARLRRSVNHAFALSTLLDYEPLIDSCTSYFLRRTQELFVGMGRTCLFSEWIQFFSFDVIGEITLSERLGFVQGNKDISDIIATVDSFQNYGTRLLESKGLWPASPITAIVNFALARQHEHAKRAQDDHQQQGTHQRKGVNFLQRFLQSQEKSPEFLTGDRITGMCASLIIAGSDSTVISLSAVFYYLLQSPRVYHRLQQEIDAADEAGALASSSPSSMDSPRGAGDVISFTAANKLSYLDAVITESFRMHPVVGLLLERVTPPQGATICGEYVPGGTVVGCNAWVIHQNNEVFGPDADVYRPERWLESEGTDPAKLSRMCQSMFQFGAGSRTCIGRNISLMEMYKMIPTFLRKFEVELAEPEEKMYLKNAFFVHRKNFNVHIRLRNKGEKTSMKKGPESYTI</sequence>
<feature type="binding site" description="axial binding residue" evidence="8">
    <location>
        <position position="442"/>
    </location>
    <ligand>
        <name>heme</name>
        <dbReference type="ChEBI" id="CHEBI:30413"/>
    </ligand>
    <ligandPart>
        <name>Fe</name>
        <dbReference type="ChEBI" id="CHEBI:18248"/>
    </ligandPart>
</feature>
<dbReference type="GO" id="GO:0005506">
    <property type="term" value="F:iron ion binding"/>
    <property type="evidence" value="ECO:0007669"/>
    <property type="project" value="InterPro"/>
</dbReference>
<comment type="cofactor">
    <cofactor evidence="1 8">
        <name>heme</name>
        <dbReference type="ChEBI" id="CHEBI:30413"/>
    </cofactor>
</comment>
<reference evidence="10 11" key="1">
    <citation type="submission" date="2019-04" db="EMBL/GenBank/DDBJ databases">
        <title>Fungal friends and foes A comparative genomics study of 23 Aspergillus species from section Flavi.</title>
        <authorList>
            <consortium name="DOE Joint Genome Institute"/>
            <person name="Kjaerbolling I."/>
            <person name="Vesth T.C."/>
            <person name="Frisvad J.C."/>
            <person name="Nybo J.L."/>
            <person name="Theobald S."/>
            <person name="Kildgaard S."/>
            <person name="Petersen T.I."/>
            <person name="Kuo A."/>
            <person name="Sato A."/>
            <person name="Lyhne E.K."/>
            <person name="Kogle M.E."/>
            <person name="Wiebenga A."/>
            <person name="Kun R.S."/>
            <person name="Lubbers R.J."/>
            <person name="Makela M.R."/>
            <person name="Barry K."/>
            <person name="Chovatia M."/>
            <person name="Clum A."/>
            <person name="Daum C."/>
            <person name="Haridas S."/>
            <person name="He G."/>
            <person name="LaButti K."/>
            <person name="Lipzen A."/>
            <person name="Mondo S."/>
            <person name="Pangilinan J."/>
            <person name="Riley R."/>
            <person name="Salamov A."/>
            <person name="Simmons B.A."/>
            <person name="Magnuson J.K."/>
            <person name="Henrissat B."/>
            <person name="Mortensen U.H."/>
            <person name="Larsen T.O."/>
            <person name="De vries R.P."/>
            <person name="Grigoriev I.V."/>
            <person name="Machida M."/>
            <person name="Baker S.E."/>
            <person name="Andersen M.R."/>
        </authorList>
    </citation>
    <scope>NUCLEOTIDE SEQUENCE [LARGE SCALE GENOMIC DNA]</scope>
    <source>
        <strain evidence="10 11">CBS 126849</strain>
    </source>
</reference>
<proteinExistence type="inferred from homology"/>
<dbReference type="GO" id="GO:0016705">
    <property type="term" value="F:oxidoreductase activity, acting on paired donors, with incorporation or reduction of molecular oxygen"/>
    <property type="evidence" value="ECO:0007669"/>
    <property type="project" value="InterPro"/>
</dbReference>
<keyword evidence="11" id="KW-1185">Reference proteome</keyword>
<dbReference type="InterPro" id="IPR002401">
    <property type="entry name" value="Cyt_P450_E_grp-I"/>
</dbReference>
<dbReference type="PANTHER" id="PTHR24305:SF232">
    <property type="entry name" value="P450, PUTATIVE (EUROFUNG)-RELATED"/>
    <property type="match status" value="1"/>
</dbReference>
<keyword evidence="4 8" id="KW-0479">Metal-binding</keyword>
<dbReference type="PRINTS" id="PR00463">
    <property type="entry name" value="EP450I"/>
</dbReference>
<dbReference type="InterPro" id="IPR036396">
    <property type="entry name" value="Cyt_P450_sf"/>
</dbReference>
<keyword evidence="7 9" id="KW-0503">Monooxygenase</keyword>
<accession>A0A5N6EYC5</accession>
<keyword evidence="5 9" id="KW-0560">Oxidoreductase</keyword>
<evidence type="ECO:0000256" key="2">
    <source>
        <dbReference type="ARBA" id="ARBA00010617"/>
    </source>
</evidence>
<dbReference type="GO" id="GO:0004497">
    <property type="term" value="F:monooxygenase activity"/>
    <property type="evidence" value="ECO:0007669"/>
    <property type="project" value="UniProtKB-KW"/>
</dbReference>
<evidence type="ECO:0000256" key="6">
    <source>
        <dbReference type="ARBA" id="ARBA00023004"/>
    </source>
</evidence>
<dbReference type="Gene3D" id="1.10.630.10">
    <property type="entry name" value="Cytochrome P450"/>
    <property type="match status" value="1"/>
</dbReference>
<keyword evidence="3 8" id="KW-0349">Heme</keyword>
<evidence type="ECO:0000256" key="1">
    <source>
        <dbReference type="ARBA" id="ARBA00001971"/>
    </source>
</evidence>
<dbReference type="Proteomes" id="UP000326799">
    <property type="component" value="Unassembled WGS sequence"/>
</dbReference>
<dbReference type="SUPFAM" id="SSF48264">
    <property type="entry name" value="Cytochrome P450"/>
    <property type="match status" value="1"/>
</dbReference>
<dbReference type="InterPro" id="IPR050121">
    <property type="entry name" value="Cytochrome_P450_monoxygenase"/>
</dbReference>
<protein>
    <submittedName>
        <fullName evidence="10">Cytochrome P450</fullName>
    </submittedName>
</protein>
<dbReference type="PROSITE" id="PS00086">
    <property type="entry name" value="CYTOCHROME_P450"/>
    <property type="match status" value="1"/>
</dbReference>
<evidence type="ECO:0000256" key="3">
    <source>
        <dbReference type="ARBA" id="ARBA00022617"/>
    </source>
</evidence>
<evidence type="ECO:0000313" key="10">
    <source>
        <dbReference type="EMBL" id="KAB8221903.1"/>
    </source>
</evidence>
<evidence type="ECO:0000256" key="8">
    <source>
        <dbReference type="PIRSR" id="PIRSR602401-1"/>
    </source>
</evidence>
<organism evidence="10 11">
    <name type="scientific">Aspergillus novoparasiticus</name>
    <dbReference type="NCBI Taxonomy" id="986946"/>
    <lineage>
        <taxon>Eukaryota</taxon>
        <taxon>Fungi</taxon>
        <taxon>Dikarya</taxon>
        <taxon>Ascomycota</taxon>
        <taxon>Pezizomycotina</taxon>
        <taxon>Eurotiomycetes</taxon>
        <taxon>Eurotiomycetidae</taxon>
        <taxon>Eurotiales</taxon>
        <taxon>Aspergillaceae</taxon>
        <taxon>Aspergillus</taxon>
        <taxon>Aspergillus subgen. Circumdati</taxon>
    </lineage>
</organism>
<dbReference type="EMBL" id="ML733416">
    <property type="protein sequence ID" value="KAB8221903.1"/>
    <property type="molecule type" value="Genomic_DNA"/>
</dbReference>
<evidence type="ECO:0000313" key="11">
    <source>
        <dbReference type="Proteomes" id="UP000326799"/>
    </source>
</evidence>
<evidence type="ECO:0000256" key="4">
    <source>
        <dbReference type="ARBA" id="ARBA00022723"/>
    </source>
</evidence>
<evidence type="ECO:0000256" key="5">
    <source>
        <dbReference type="ARBA" id="ARBA00023002"/>
    </source>
</evidence>
<dbReference type="CDD" id="cd11060">
    <property type="entry name" value="CYP57A1-like"/>
    <property type="match status" value="1"/>
</dbReference>
<gene>
    <name evidence="10" type="ORF">BDV33DRAFT_201904</name>
</gene>
<comment type="similarity">
    <text evidence="2 9">Belongs to the cytochrome P450 family.</text>
</comment>
<dbReference type="PANTHER" id="PTHR24305">
    <property type="entry name" value="CYTOCHROME P450"/>
    <property type="match status" value="1"/>
</dbReference>
<keyword evidence="6 8" id="KW-0408">Iron</keyword>
<name>A0A5N6EYC5_9EURO</name>
<evidence type="ECO:0000256" key="7">
    <source>
        <dbReference type="ARBA" id="ARBA00023033"/>
    </source>
</evidence>
<dbReference type="PRINTS" id="PR00385">
    <property type="entry name" value="P450"/>
</dbReference>
<dbReference type="AlphaFoldDB" id="A0A5N6EYC5"/>